<dbReference type="PANTHER" id="PTHR43273">
    <property type="entry name" value="ANAEROBIC SULFATASE-MATURATING ENZYME HOMOLOG ASLB-RELATED"/>
    <property type="match status" value="1"/>
</dbReference>
<evidence type="ECO:0000259" key="7">
    <source>
        <dbReference type="PROSITE" id="PS51918"/>
    </source>
</evidence>
<dbReference type="Pfam" id="PF13186">
    <property type="entry name" value="SPASM"/>
    <property type="match status" value="1"/>
</dbReference>
<dbReference type="Gene3D" id="3.20.20.70">
    <property type="entry name" value="Aldolase class I"/>
    <property type="match status" value="1"/>
</dbReference>
<keyword evidence="9" id="KW-1185">Reference proteome</keyword>
<dbReference type="SFLD" id="SFLDG01072">
    <property type="entry name" value="dehydrogenase_like"/>
    <property type="match status" value="1"/>
</dbReference>
<dbReference type="EMBL" id="CP021780">
    <property type="protein sequence ID" value="ASA26517.1"/>
    <property type="molecule type" value="Genomic_DNA"/>
</dbReference>
<dbReference type="Proteomes" id="UP000249890">
    <property type="component" value="Chromosome"/>
</dbReference>
<evidence type="ECO:0000256" key="6">
    <source>
        <dbReference type="ARBA" id="ARBA00023601"/>
    </source>
</evidence>
<dbReference type="InterPro" id="IPR034491">
    <property type="entry name" value="Anaerob_Ser_sulfatase-maturase"/>
</dbReference>
<evidence type="ECO:0000256" key="2">
    <source>
        <dbReference type="ARBA" id="ARBA00022691"/>
    </source>
</evidence>
<dbReference type="InterPro" id="IPR058240">
    <property type="entry name" value="rSAM_sf"/>
</dbReference>
<sequence length="411" mass="46606">MCAGASGRHVSVMWKTVSEDCNLACDYCYYSTCGGKPGKINRIESSLLDTFMKGYMRQTSGVAAFTWQGGEPLLAGLDFFEEVVSLQAKYAPPHTVISNSLQTNGTLLTDKWAAFLKSYNFLVGVSLDGPQEIHDARRVDALGQGSFNGVLKGIGHLRQHGVDFNILTVIHKGNVNKAAELLDFYKRENFDYVQFIPCMDFRSQETDRPGVYEITPEEYGEFEAFDIWYNNGSPDMSIRFFDNMMGVYMNAEAELCIHRSVCPDMLVLEQNGDAFPCDFFINEEWKLGNVGVQSLKELLSSPVYREFKSLKPRLPEPCRTCEWKSLCHGGCPRNRAWSDNRMSSDPDYFCASYKKIYAHADERMKLLAAKLRREQFKKNVDRYLKGHAPGRNEPCACGSSKKYKHCCMESM</sequence>
<protein>
    <submittedName>
        <fullName evidence="8">Anaerobic sulfatase maturase</fullName>
    </submittedName>
</protein>
<dbReference type="InterPro" id="IPR013785">
    <property type="entry name" value="Aldolase_TIM"/>
</dbReference>
<proteinExistence type="inferred from homology"/>
<keyword evidence="2" id="KW-0949">S-adenosyl-L-methionine</keyword>
<dbReference type="SFLD" id="SFLDG01067">
    <property type="entry name" value="SPASM/twitch_domain_containing"/>
    <property type="match status" value="1"/>
</dbReference>
<dbReference type="NCBIfam" id="TIGR04085">
    <property type="entry name" value="rSAM_more_4Fe4S"/>
    <property type="match status" value="1"/>
</dbReference>
<dbReference type="InterPro" id="IPR023867">
    <property type="entry name" value="Sulphatase_maturase_rSAM"/>
</dbReference>
<dbReference type="InterPro" id="IPR004027">
    <property type="entry name" value="SEC_C_motif"/>
</dbReference>
<dbReference type="InterPro" id="IPR023885">
    <property type="entry name" value="4Fe4S-binding_SPASM_dom"/>
</dbReference>
<organism evidence="8 9">
    <name type="scientific">Paenibacillus donghaensis</name>
    <dbReference type="NCBI Taxonomy" id="414771"/>
    <lineage>
        <taxon>Bacteria</taxon>
        <taxon>Bacillati</taxon>
        <taxon>Bacillota</taxon>
        <taxon>Bacilli</taxon>
        <taxon>Bacillales</taxon>
        <taxon>Paenibacillaceae</taxon>
        <taxon>Paenibacillus</taxon>
    </lineage>
</organism>
<feature type="domain" description="Radical SAM core" evidence="7">
    <location>
        <begin position="5"/>
        <end position="233"/>
    </location>
</feature>
<dbReference type="SUPFAM" id="SSF102114">
    <property type="entry name" value="Radical SAM enzymes"/>
    <property type="match status" value="1"/>
</dbReference>
<name>A0A2Z2KKF4_9BACL</name>
<dbReference type="InterPro" id="IPR007197">
    <property type="entry name" value="rSAM"/>
</dbReference>
<evidence type="ECO:0000256" key="3">
    <source>
        <dbReference type="ARBA" id="ARBA00022723"/>
    </source>
</evidence>
<evidence type="ECO:0000256" key="5">
    <source>
        <dbReference type="ARBA" id="ARBA00023014"/>
    </source>
</evidence>
<keyword evidence="3" id="KW-0479">Metal-binding</keyword>
<comment type="cofactor">
    <cofactor evidence="1">
        <name>[4Fe-4S] cluster</name>
        <dbReference type="ChEBI" id="CHEBI:49883"/>
    </cofactor>
</comment>
<evidence type="ECO:0000256" key="1">
    <source>
        <dbReference type="ARBA" id="ARBA00001966"/>
    </source>
</evidence>
<dbReference type="SFLD" id="SFLDS00029">
    <property type="entry name" value="Radical_SAM"/>
    <property type="match status" value="1"/>
</dbReference>
<dbReference type="Pfam" id="PF02810">
    <property type="entry name" value="SEC-C"/>
    <property type="match status" value="1"/>
</dbReference>
<dbReference type="AlphaFoldDB" id="A0A2Z2KKF4"/>
<evidence type="ECO:0000313" key="8">
    <source>
        <dbReference type="EMBL" id="ASA26517.1"/>
    </source>
</evidence>
<dbReference type="SUPFAM" id="SSF103642">
    <property type="entry name" value="Sec-C motif"/>
    <property type="match status" value="1"/>
</dbReference>
<gene>
    <name evidence="8" type="ORF">B9T62_28455</name>
</gene>
<dbReference type="Pfam" id="PF04055">
    <property type="entry name" value="Radical_SAM"/>
    <property type="match status" value="1"/>
</dbReference>
<accession>A0A2Z2KKF4</accession>
<dbReference type="PROSITE" id="PS51918">
    <property type="entry name" value="RADICAL_SAM"/>
    <property type="match status" value="1"/>
</dbReference>
<dbReference type="KEGG" id="pdh:B9T62_28455"/>
<dbReference type="CDD" id="cd01335">
    <property type="entry name" value="Radical_SAM"/>
    <property type="match status" value="1"/>
</dbReference>
<comment type="similarity">
    <text evidence="6">Belongs to the radical SAM superfamily. Anaerobic sulfatase-maturating enzyme family.</text>
</comment>
<evidence type="ECO:0000313" key="9">
    <source>
        <dbReference type="Proteomes" id="UP000249890"/>
    </source>
</evidence>
<dbReference type="OrthoDB" id="9808591at2"/>
<keyword evidence="4" id="KW-0408">Iron</keyword>
<dbReference type="SFLD" id="SFLDG01386">
    <property type="entry name" value="main_SPASM_domain-containing"/>
    <property type="match status" value="1"/>
</dbReference>
<reference evidence="8 9" key="1">
    <citation type="submission" date="2017-06" db="EMBL/GenBank/DDBJ databases">
        <title>Complete genome sequence of Paenibacillus donghaensis KCTC 13049T isolated from East Sea sediment, South Korea.</title>
        <authorList>
            <person name="Jung B.K."/>
            <person name="Hong S.-J."/>
            <person name="Shin J.-H."/>
        </authorList>
    </citation>
    <scope>NUCLEOTIDE SEQUENCE [LARGE SCALE GENOMIC DNA]</scope>
    <source>
        <strain evidence="8 9">KCTC 13049</strain>
    </source>
</reference>
<keyword evidence="5" id="KW-0411">Iron-sulfur</keyword>
<dbReference type="SFLD" id="SFLDG01384">
    <property type="entry name" value="thioether_bond_formation_requi"/>
    <property type="match status" value="1"/>
</dbReference>
<dbReference type="GO" id="GO:0051536">
    <property type="term" value="F:iron-sulfur cluster binding"/>
    <property type="evidence" value="ECO:0007669"/>
    <property type="project" value="UniProtKB-KW"/>
</dbReference>
<dbReference type="PANTHER" id="PTHR43273:SF3">
    <property type="entry name" value="ANAEROBIC SULFATASE-MATURATING ENZYME HOMOLOG ASLB-RELATED"/>
    <property type="match status" value="1"/>
</dbReference>
<dbReference type="SFLD" id="SFLDF00285">
    <property type="entry name" value="anaerobic_Ser-type_sulfatase-m"/>
    <property type="match status" value="1"/>
</dbReference>
<evidence type="ECO:0000256" key="4">
    <source>
        <dbReference type="ARBA" id="ARBA00023004"/>
    </source>
</evidence>
<dbReference type="GO" id="GO:0046872">
    <property type="term" value="F:metal ion binding"/>
    <property type="evidence" value="ECO:0007669"/>
    <property type="project" value="UniProtKB-KW"/>
</dbReference>
<dbReference type="GO" id="GO:0016491">
    <property type="term" value="F:oxidoreductase activity"/>
    <property type="evidence" value="ECO:0007669"/>
    <property type="project" value="InterPro"/>
</dbReference>
<dbReference type="NCBIfam" id="TIGR03942">
    <property type="entry name" value="sulfatase_rSAM"/>
    <property type="match status" value="1"/>
</dbReference>